<gene>
    <name evidence="2" type="ORF">SETTUDRAFT_163906</name>
</gene>
<reference evidence="2 3" key="1">
    <citation type="journal article" date="2012" name="PLoS Pathog.">
        <title>Diverse lifestyles and strategies of plant pathogenesis encoded in the genomes of eighteen Dothideomycetes fungi.</title>
        <authorList>
            <person name="Ohm R.A."/>
            <person name="Feau N."/>
            <person name="Henrissat B."/>
            <person name="Schoch C.L."/>
            <person name="Horwitz B.A."/>
            <person name="Barry K.W."/>
            <person name="Condon B.J."/>
            <person name="Copeland A.C."/>
            <person name="Dhillon B."/>
            <person name="Glaser F."/>
            <person name="Hesse C.N."/>
            <person name="Kosti I."/>
            <person name="LaButti K."/>
            <person name="Lindquist E.A."/>
            <person name="Lucas S."/>
            <person name="Salamov A.A."/>
            <person name="Bradshaw R.E."/>
            <person name="Ciuffetti L."/>
            <person name="Hamelin R.C."/>
            <person name="Kema G.H.J."/>
            <person name="Lawrence C."/>
            <person name="Scott J.A."/>
            <person name="Spatafora J.W."/>
            <person name="Turgeon B.G."/>
            <person name="de Wit P.J.G.M."/>
            <person name="Zhong S."/>
            <person name="Goodwin S.B."/>
            <person name="Grigoriev I.V."/>
        </authorList>
    </citation>
    <scope>NUCLEOTIDE SEQUENCE [LARGE SCALE GENOMIC DNA]</scope>
    <source>
        <strain evidence="3">28A</strain>
    </source>
</reference>
<evidence type="ECO:0000256" key="1">
    <source>
        <dbReference type="SAM" id="MobiDB-lite"/>
    </source>
</evidence>
<name>R0KAH2_EXST2</name>
<proteinExistence type="predicted"/>
<evidence type="ECO:0000313" key="3">
    <source>
        <dbReference type="Proteomes" id="UP000016935"/>
    </source>
</evidence>
<dbReference type="GeneID" id="19398938"/>
<dbReference type="AlphaFoldDB" id="R0KAH2"/>
<dbReference type="Proteomes" id="UP000016935">
    <property type="component" value="Unassembled WGS sequence"/>
</dbReference>
<dbReference type="EMBL" id="KB908703">
    <property type="protein sequence ID" value="EOA85217.1"/>
    <property type="molecule type" value="Genomic_DNA"/>
</dbReference>
<evidence type="ECO:0000313" key="2">
    <source>
        <dbReference type="EMBL" id="EOA85217.1"/>
    </source>
</evidence>
<protein>
    <submittedName>
        <fullName evidence="2">Uncharacterized protein</fullName>
    </submittedName>
</protein>
<sequence>MTIWRTVTVEKHSSRHGQKMASRPRGWGRRYYLVWGEHRRRMPKSLNIMEMETCLGGLAEADSGGRGPRTDTRAHVKGDDSKLQKQAGLDFETAVRC</sequence>
<keyword evidence="3" id="KW-1185">Reference proteome</keyword>
<reference evidence="2 3" key="2">
    <citation type="journal article" date="2013" name="PLoS Genet.">
        <title>Comparative genome structure, secondary metabolite, and effector coding capacity across Cochliobolus pathogens.</title>
        <authorList>
            <person name="Condon B.J."/>
            <person name="Leng Y."/>
            <person name="Wu D."/>
            <person name="Bushley K.E."/>
            <person name="Ohm R.A."/>
            <person name="Otillar R."/>
            <person name="Martin J."/>
            <person name="Schackwitz W."/>
            <person name="Grimwood J."/>
            <person name="MohdZainudin N."/>
            <person name="Xue C."/>
            <person name="Wang R."/>
            <person name="Manning V.A."/>
            <person name="Dhillon B."/>
            <person name="Tu Z.J."/>
            <person name="Steffenson B.J."/>
            <person name="Salamov A."/>
            <person name="Sun H."/>
            <person name="Lowry S."/>
            <person name="LaButti K."/>
            <person name="Han J."/>
            <person name="Copeland A."/>
            <person name="Lindquist E."/>
            <person name="Barry K."/>
            <person name="Schmutz J."/>
            <person name="Baker S.E."/>
            <person name="Ciuffetti L.M."/>
            <person name="Grigoriev I.V."/>
            <person name="Zhong S."/>
            <person name="Turgeon B.G."/>
        </authorList>
    </citation>
    <scope>NUCLEOTIDE SEQUENCE [LARGE SCALE GENOMIC DNA]</scope>
    <source>
        <strain evidence="3">28A</strain>
    </source>
</reference>
<dbReference type="RefSeq" id="XP_008027669.1">
    <property type="nucleotide sequence ID" value="XM_008029478.1"/>
</dbReference>
<feature type="region of interest" description="Disordered" evidence="1">
    <location>
        <begin position="59"/>
        <end position="84"/>
    </location>
</feature>
<organism evidence="2 3">
    <name type="scientific">Exserohilum turcicum (strain 28A)</name>
    <name type="common">Northern leaf blight fungus</name>
    <name type="synonym">Setosphaeria turcica</name>
    <dbReference type="NCBI Taxonomy" id="671987"/>
    <lineage>
        <taxon>Eukaryota</taxon>
        <taxon>Fungi</taxon>
        <taxon>Dikarya</taxon>
        <taxon>Ascomycota</taxon>
        <taxon>Pezizomycotina</taxon>
        <taxon>Dothideomycetes</taxon>
        <taxon>Pleosporomycetidae</taxon>
        <taxon>Pleosporales</taxon>
        <taxon>Pleosporineae</taxon>
        <taxon>Pleosporaceae</taxon>
        <taxon>Exserohilum</taxon>
    </lineage>
</organism>
<feature type="region of interest" description="Disordered" evidence="1">
    <location>
        <begin position="1"/>
        <end position="22"/>
    </location>
</feature>
<accession>R0KAH2</accession>
<feature type="compositionally biased region" description="Basic and acidic residues" evidence="1">
    <location>
        <begin position="68"/>
        <end position="83"/>
    </location>
</feature>
<dbReference type="HOGENOM" id="CLU_2348015_0_0_1"/>